<dbReference type="InterPro" id="IPR037459">
    <property type="entry name" value="RhgT-like"/>
</dbReference>
<protein>
    <submittedName>
        <fullName evidence="3">Rhamnogalacturonan acetylesterase</fullName>
    </submittedName>
</protein>
<keyword evidence="2" id="KW-0378">Hydrolase</keyword>
<dbReference type="PANTHER" id="PTHR43695:SF1">
    <property type="entry name" value="RHAMNOGALACTURONAN ACETYLESTERASE"/>
    <property type="match status" value="1"/>
</dbReference>
<evidence type="ECO:0000256" key="1">
    <source>
        <dbReference type="ARBA" id="ARBA00008668"/>
    </source>
</evidence>
<dbReference type="SUPFAM" id="SSF52266">
    <property type="entry name" value="SGNH hydrolase"/>
    <property type="match status" value="1"/>
</dbReference>
<dbReference type="KEGG" id="arac:E0W69_005400"/>
<dbReference type="InterPro" id="IPR001087">
    <property type="entry name" value="GDSL"/>
</dbReference>
<comment type="similarity">
    <text evidence="1">Belongs to the 'GDSL' lipolytic enzyme family.</text>
</comment>
<evidence type="ECO:0000313" key="3">
    <source>
        <dbReference type="EMBL" id="QES88122.1"/>
    </source>
</evidence>
<dbReference type="RefSeq" id="WP_131329009.1">
    <property type="nucleotide sequence ID" value="NZ_CP044016.1"/>
</dbReference>
<dbReference type="CDD" id="cd01821">
    <property type="entry name" value="Rhamnogalacturan_acetylesterase_like"/>
    <property type="match status" value="1"/>
</dbReference>
<proteinExistence type="inferred from homology"/>
<dbReference type="EMBL" id="CP044016">
    <property type="protein sequence ID" value="QES88122.1"/>
    <property type="molecule type" value="Genomic_DNA"/>
</dbReference>
<dbReference type="Pfam" id="PF00657">
    <property type="entry name" value="Lipase_GDSL"/>
    <property type="match status" value="1"/>
</dbReference>
<sequence>MKKKYILLALFISLVSFSLKERPTIYIIGDSTVKNGKIFNGQKIVGWGELLQDSFDSTKISIDNEAIPGRSSRTYITENHWNNVLAKIKAGDYLLIQFGHNDPANIADTLKPRGSIKGIGEDSTQVYNNVFKRKEYVHSYGWYLNKIVTEAKHKGAYPIIITPIPRHIFTNGKVDRNNLDYGKWSKEIATKNNIPLIDLNEKVAKIYDSLGFEYTYKFFPKDHTHTNLEGARINANQIIHSIKTQPDLTPLRKYLY</sequence>
<keyword evidence="4" id="KW-1185">Reference proteome</keyword>
<dbReference type="InterPro" id="IPR036514">
    <property type="entry name" value="SGNH_hydro_sf"/>
</dbReference>
<name>A0A5P2G2S8_9BACT</name>
<dbReference type="Proteomes" id="UP000292424">
    <property type="component" value="Chromosome"/>
</dbReference>
<dbReference type="Gene3D" id="3.40.50.1110">
    <property type="entry name" value="SGNH hydrolase"/>
    <property type="match status" value="1"/>
</dbReference>
<gene>
    <name evidence="3" type="ORF">E0W69_005400</name>
</gene>
<evidence type="ECO:0000256" key="2">
    <source>
        <dbReference type="ARBA" id="ARBA00022801"/>
    </source>
</evidence>
<accession>A0A5P2G2S8</accession>
<dbReference type="GO" id="GO:0016788">
    <property type="term" value="F:hydrolase activity, acting on ester bonds"/>
    <property type="evidence" value="ECO:0007669"/>
    <property type="project" value="InterPro"/>
</dbReference>
<evidence type="ECO:0000313" key="4">
    <source>
        <dbReference type="Proteomes" id="UP000292424"/>
    </source>
</evidence>
<dbReference type="AlphaFoldDB" id="A0A5P2G2S8"/>
<reference evidence="3 4" key="1">
    <citation type="submission" date="2019-09" db="EMBL/GenBank/DDBJ databases">
        <title>Complete genome sequence of Arachidicoccus sp. B3-10 isolated from apple orchard soil.</title>
        <authorList>
            <person name="Kim H.S."/>
            <person name="Han K.-I."/>
            <person name="Suh M.K."/>
            <person name="Lee K.C."/>
            <person name="Eom M.K."/>
            <person name="Kim J.-S."/>
            <person name="Kang S.W."/>
            <person name="Sin Y."/>
            <person name="Lee J.-S."/>
        </authorList>
    </citation>
    <scope>NUCLEOTIDE SEQUENCE [LARGE SCALE GENOMIC DNA]</scope>
    <source>
        <strain evidence="3 4">B3-10</strain>
    </source>
</reference>
<organism evidence="3 4">
    <name type="scientific">Rhizosphaericola mali</name>
    <dbReference type="NCBI Taxonomy" id="2545455"/>
    <lineage>
        <taxon>Bacteria</taxon>
        <taxon>Pseudomonadati</taxon>
        <taxon>Bacteroidota</taxon>
        <taxon>Chitinophagia</taxon>
        <taxon>Chitinophagales</taxon>
        <taxon>Chitinophagaceae</taxon>
        <taxon>Rhizosphaericola</taxon>
    </lineage>
</organism>
<dbReference type="PANTHER" id="PTHR43695">
    <property type="entry name" value="PUTATIVE (AFU_ORTHOLOGUE AFUA_2G17250)-RELATED"/>
    <property type="match status" value="1"/>
</dbReference>
<dbReference type="OrthoDB" id="9807041at2"/>